<evidence type="ECO:0000256" key="3">
    <source>
        <dbReference type="ARBA" id="ARBA00022692"/>
    </source>
</evidence>
<accession>A0ABU9TT04</accession>
<gene>
    <name evidence="8" type="ORF">WNY58_10650</name>
</gene>
<dbReference type="RefSeq" id="WP_342854505.1">
    <property type="nucleotide sequence ID" value="NZ_JBBMRA010000009.1"/>
</dbReference>
<feature type="chain" id="PRO_5046553097" evidence="7">
    <location>
        <begin position="20"/>
        <end position="126"/>
    </location>
</feature>
<dbReference type="Pfam" id="PF04241">
    <property type="entry name" value="DUF423"/>
    <property type="match status" value="1"/>
</dbReference>
<feature type="signal peptide" evidence="7">
    <location>
        <begin position="1"/>
        <end position="19"/>
    </location>
</feature>
<keyword evidence="9" id="KW-1185">Reference proteome</keyword>
<evidence type="ECO:0000313" key="9">
    <source>
        <dbReference type="Proteomes" id="UP001449225"/>
    </source>
</evidence>
<keyword evidence="3 6" id="KW-0812">Transmembrane</keyword>
<dbReference type="Proteomes" id="UP001449225">
    <property type="component" value="Unassembled WGS sequence"/>
</dbReference>
<reference evidence="8 9" key="1">
    <citation type="submission" date="2024-03" db="EMBL/GenBank/DDBJ databases">
        <title>Community enrichment and isolation of bacterial strains for fucoidan degradation.</title>
        <authorList>
            <person name="Sichert A."/>
        </authorList>
    </citation>
    <scope>NUCLEOTIDE SEQUENCE [LARGE SCALE GENOMIC DNA]</scope>
    <source>
        <strain evidence="8 9">AS76</strain>
    </source>
</reference>
<keyword evidence="7" id="KW-0732">Signal</keyword>
<evidence type="ECO:0000256" key="5">
    <source>
        <dbReference type="ARBA" id="ARBA00023136"/>
    </source>
</evidence>
<keyword evidence="4 6" id="KW-1133">Transmembrane helix</keyword>
<feature type="transmembrane region" description="Helical" evidence="6">
    <location>
        <begin position="48"/>
        <end position="64"/>
    </location>
</feature>
<proteinExistence type="inferred from homology"/>
<evidence type="ECO:0000256" key="7">
    <source>
        <dbReference type="SAM" id="SignalP"/>
    </source>
</evidence>
<protein>
    <submittedName>
        <fullName evidence="8">DUF423 domain-containing protein</fullName>
    </submittedName>
</protein>
<dbReference type="PANTHER" id="PTHR43461:SF1">
    <property type="entry name" value="TRANSMEMBRANE PROTEIN 256"/>
    <property type="match status" value="1"/>
</dbReference>
<evidence type="ECO:0000256" key="1">
    <source>
        <dbReference type="ARBA" id="ARBA00004141"/>
    </source>
</evidence>
<dbReference type="EMBL" id="JBBMRA010000009">
    <property type="protein sequence ID" value="MEM5536850.1"/>
    <property type="molecule type" value="Genomic_DNA"/>
</dbReference>
<organism evidence="8 9">
    <name type="scientific">Neptuniibacter pectenicola</name>
    <dbReference type="NCBI Taxonomy" id="1806669"/>
    <lineage>
        <taxon>Bacteria</taxon>
        <taxon>Pseudomonadati</taxon>
        <taxon>Pseudomonadota</taxon>
        <taxon>Gammaproteobacteria</taxon>
        <taxon>Oceanospirillales</taxon>
        <taxon>Oceanospirillaceae</taxon>
        <taxon>Neptuniibacter</taxon>
    </lineage>
</organism>
<feature type="transmembrane region" description="Helical" evidence="6">
    <location>
        <begin position="71"/>
        <end position="91"/>
    </location>
</feature>
<sequence length="126" mass="13408">MSKKLILMISAMSGFLAVACGAFGAHGLKDLLEPHLYATYQTGVEYQFYHTFALLFIALAPSDLSSKCLGWAGIAFTLGILLFSGSLYLLALTGIKVLGAITPLGGIAFLCGWVLVGYTAIISNRR</sequence>
<comment type="similarity">
    <text evidence="2">Belongs to the UPF0382 family.</text>
</comment>
<evidence type="ECO:0000256" key="4">
    <source>
        <dbReference type="ARBA" id="ARBA00022989"/>
    </source>
</evidence>
<comment type="caution">
    <text evidence="8">The sequence shown here is derived from an EMBL/GenBank/DDBJ whole genome shotgun (WGS) entry which is preliminary data.</text>
</comment>
<feature type="transmembrane region" description="Helical" evidence="6">
    <location>
        <begin position="97"/>
        <end position="121"/>
    </location>
</feature>
<dbReference type="PANTHER" id="PTHR43461">
    <property type="entry name" value="TRANSMEMBRANE PROTEIN 256"/>
    <property type="match status" value="1"/>
</dbReference>
<keyword evidence="5 6" id="KW-0472">Membrane</keyword>
<evidence type="ECO:0000256" key="6">
    <source>
        <dbReference type="SAM" id="Phobius"/>
    </source>
</evidence>
<evidence type="ECO:0000313" key="8">
    <source>
        <dbReference type="EMBL" id="MEM5536850.1"/>
    </source>
</evidence>
<comment type="subcellular location">
    <subcellularLocation>
        <location evidence="1">Membrane</location>
        <topology evidence="1">Multi-pass membrane protein</topology>
    </subcellularLocation>
</comment>
<dbReference type="PROSITE" id="PS51257">
    <property type="entry name" value="PROKAR_LIPOPROTEIN"/>
    <property type="match status" value="1"/>
</dbReference>
<dbReference type="InterPro" id="IPR006696">
    <property type="entry name" value="DUF423"/>
</dbReference>
<name>A0ABU9TT04_9GAMM</name>
<evidence type="ECO:0000256" key="2">
    <source>
        <dbReference type="ARBA" id="ARBA00009694"/>
    </source>
</evidence>